<dbReference type="Proteomes" id="UP000324611">
    <property type="component" value="Unassembled WGS sequence"/>
</dbReference>
<dbReference type="InterPro" id="IPR011024">
    <property type="entry name" value="G_crystallin-like"/>
</dbReference>
<sequence>MKKPFIKSIPKYCTLYVIPFLLIGPAVLAQGPGASTPFKSIEAESGSLSGGASVRTMASLPSQPTPELEASGRSFAALEATNAAVSWTNNTGINANTIVVRASIPDAPQGGGITATLDLYVDGVFRQAITFTSKYSWQYGVAQDWADNDPSHGIPHRYWDESRAWIQGAPIAPGSTIMFKKSASNTAAFYYLDMFDLENVGAAKTQPANSLSITSFGAISGDDIDDSDEIIACINACQQQKKEMWIPAGTFHTSKIINASGITISGAGMWYSNLYRIIGARHKWSLTNCTLRDIYVFGNETARDLAHGHDYGFTIQGANGWLVERVWLHNVGAGFWCSGTDGTIKDSRCSNDWADGINLNNGSSVQTDNAGLRLTAQNNYVRGSADDGIAINAQNGGGTAANMVDTKVLNNSSVATIYANGIRVAGGRNSLIQYNYVSDNADLSGIVLGTFGTAGNPCESVQVKNNTLVRCGGFRSTIQGAIFINNGTTGTVQQNLIVDASNKAVAIAKFNVNVVANVVVHPRLTAFYINPGAVGTASINYNTAVDLNAGQLPFKNDATTTFTPPTLVGNSWQQTNTDVTFYQNPIYEGVASQIIPVGNYTAAQLATLGVPNDWASSVRVPDGRQLIMYSGDNFTGTSWTIDYDTPSFKDLAPNANDQMSSCKIMAVTPAAMFSRQTAPALKQEKVTQAAHFNIYPNPVGALLHVNGVAQASHARITDLQGKQLVSCSTNGTIDVSMLQPGIYFLSIDHNTPVKFIKSSN</sequence>
<dbReference type="EMBL" id="VUOC01000003">
    <property type="protein sequence ID" value="KAA2241317.1"/>
    <property type="molecule type" value="Genomic_DNA"/>
</dbReference>
<evidence type="ECO:0000256" key="1">
    <source>
        <dbReference type="ARBA" id="ARBA00009646"/>
    </source>
</evidence>
<dbReference type="InterPro" id="IPR033801">
    <property type="entry name" value="CBM6-CBM35-CBM36-like_1"/>
</dbReference>
<dbReference type="Pfam" id="PF22815">
    <property type="entry name" value="CatAgl_D1"/>
    <property type="match status" value="1"/>
</dbReference>
<dbReference type="InterPro" id="IPR026444">
    <property type="entry name" value="Secre_tail"/>
</dbReference>
<evidence type="ECO:0000256" key="2">
    <source>
        <dbReference type="ARBA" id="ARBA00022737"/>
    </source>
</evidence>
<dbReference type="PROSITE" id="PS50915">
    <property type="entry name" value="CRYSTALLIN_BETA_GAMMA"/>
    <property type="match status" value="1"/>
</dbReference>
<dbReference type="Pfam" id="PF18962">
    <property type="entry name" value="Por_Secre_tail"/>
    <property type="match status" value="1"/>
</dbReference>
<accession>A0A5B2VST5</accession>
<dbReference type="NCBIfam" id="TIGR04183">
    <property type="entry name" value="Por_Secre_tail"/>
    <property type="match status" value="1"/>
</dbReference>
<dbReference type="AlphaFoldDB" id="A0A5B2VST5"/>
<keyword evidence="6" id="KW-1185">Reference proteome</keyword>
<dbReference type="Gene3D" id="2.60.20.10">
    <property type="entry name" value="Crystallins"/>
    <property type="match status" value="1"/>
</dbReference>
<dbReference type="SUPFAM" id="SSF49695">
    <property type="entry name" value="gamma-Crystallin-like"/>
    <property type="match status" value="1"/>
</dbReference>
<dbReference type="SMART" id="SM00710">
    <property type="entry name" value="PbH1"/>
    <property type="match status" value="6"/>
</dbReference>
<comment type="caution">
    <text evidence="5">The sequence shown here is derived from an EMBL/GenBank/DDBJ whole genome shotgun (WGS) entry which is preliminary data.</text>
</comment>
<dbReference type="RefSeq" id="WP_149838832.1">
    <property type="nucleotide sequence ID" value="NZ_VUOC01000003.1"/>
</dbReference>
<gene>
    <name evidence="5" type="ORF">F0L74_15545</name>
</gene>
<organism evidence="5 6">
    <name type="scientific">Chitinophaga agrisoli</name>
    <dbReference type="NCBI Taxonomy" id="2607653"/>
    <lineage>
        <taxon>Bacteria</taxon>
        <taxon>Pseudomonadati</taxon>
        <taxon>Bacteroidota</taxon>
        <taxon>Chitinophagia</taxon>
        <taxon>Chitinophagales</taxon>
        <taxon>Chitinophagaceae</taxon>
        <taxon>Chitinophaga</taxon>
    </lineage>
</organism>
<feature type="signal peptide" evidence="3">
    <location>
        <begin position="1"/>
        <end position="29"/>
    </location>
</feature>
<keyword evidence="3" id="KW-0732">Signal</keyword>
<name>A0A5B2VST5_9BACT</name>
<dbReference type="Gene3D" id="2.60.120.260">
    <property type="entry name" value="Galactose-binding domain-like"/>
    <property type="match status" value="1"/>
</dbReference>
<evidence type="ECO:0000313" key="6">
    <source>
        <dbReference type="Proteomes" id="UP000324611"/>
    </source>
</evidence>
<dbReference type="InterPro" id="IPR012334">
    <property type="entry name" value="Pectin_lyas_fold"/>
</dbReference>
<proteinExistence type="inferred from homology"/>
<comment type="similarity">
    <text evidence="1">Belongs to the beta/gamma-crystallin family.</text>
</comment>
<evidence type="ECO:0000313" key="5">
    <source>
        <dbReference type="EMBL" id="KAA2241317.1"/>
    </source>
</evidence>
<evidence type="ECO:0000256" key="3">
    <source>
        <dbReference type="SAM" id="SignalP"/>
    </source>
</evidence>
<protein>
    <submittedName>
        <fullName evidence="5">T9SS type A sorting domain-containing protein</fullName>
    </submittedName>
</protein>
<dbReference type="Pfam" id="PF22816">
    <property type="entry name" value="CatAgl_D2"/>
    <property type="match status" value="1"/>
</dbReference>
<feature type="chain" id="PRO_5022732734" evidence="3">
    <location>
        <begin position="30"/>
        <end position="760"/>
    </location>
</feature>
<keyword evidence="2" id="KW-0677">Repeat</keyword>
<dbReference type="SUPFAM" id="SSF51126">
    <property type="entry name" value="Pectin lyase-like"/>
    <property type="match status" value="1"/>
</dbReference>
<feature type="domain" description="Beta/gamma crystallin 'Greek key'" evidence="4">
    <location>
        <begin position="624"/>
        <end position="666"/>
    </location>
</feature>
<dbReference type="Gene3D" id="2.160.20.10">
    <property type="entry name" value="Single-stranded right-handed beta-helix, Pectin lyase-like"/>
    <property type="match status" value="1"/>
</dbReference>
<dbReference type="InterPro" id="IPR011050">
    <property type="entry name" value="Pectin_lyase_fold/virulence"/>
</dbReference>
<reference evidence="5 6" key="2">
    <citation type="submission" date="2019-09" db="EMBL/GenBank/DDBJ databases">
        <authorList>
            <person name="Jin C."/>
        </authorList>
    </citation>
    <scope>NUCLEOTIDE SEQUENCE [LARGE SCALE GENOMIC DNA]</scope>
    <source>
        <strain evidence="5 6">BN140078</strain>
    </source>
</reference>
<reference evidence="5 6" key="1">
    <citation type="submission" date="2019-09" db="EMBL/GenBank/DDBJ databases">
        <title>Chitinophaga ginsengihumi sp. nov., isolated from soil of ginseng rhizosphere.</title>
        <authorList>
            <person name="Lee J."/>
        </authorList>
    </citation>
    <scope>NUCLEOTIDE SEQUENCE [LARGE SCALE GENOMIC DNA]</scope>
    <source>
        <strain evidence="5 6">BN140078</strain>
    </source>
</reference>
<dbReference type="InterPro" id="IPR055149">
    <property type="entry name" value="Agl_cat_D2"/>
</dbReference>
<dbReference type="InterPro" id="IPR001064">
    <property type="entry name" value="Beta/gamma_crystallin"/>
</dbReference>
<evidence type="ECO:0000259" key="4">
    <source>
        <dbReference type="PROSITE" id="PS50915"/>
    </source>
</evidence>
<dbReference type="InterPro" id="IPR006626">
    <property type="entry name" value="PbH1"/>
</dbReference>